<proteinExistence type="predicted"/>
<dbReference type="Proteomes" id="UP000315534">
    <property type="component" value="Unassembled WGS sequence"/>
</dbReference>
<evidence type="ECO:0000313" key="2">
    <source>
        <dbReference type="Proteomes" id="UP000315534"/>
    </source>
</evidence>
<organism evidence="1 2">
    <name type="scientific">candidate division TA06 bacterium</name>
    <dbReference type="NCBI Taxonomy" id="2250710"/>
    <lineage>
        <taxon>Bacteria</taxon>
        <taxon>Bacteria division TA06</taxon>
    </lineage>
</organism>
<accession>A0A523XMU8</accession>
<name>A0A523XMU8_UNCT6</name>
<protein>
    <submittedName>
        <fullName evidence="1">Uncharacterized protein</fullName>
    </submittedName>
</protein>
<sequence length="145" mass="16791">MMHTSLVEDTHSYDVVKERMAYVPENYIGSGLVEVGTAPSIDPRQIFQEAKRRQPAPLWRILVENKSFLVRRPILVSIYQDEDLFFAGSDSLAVYGTGDDPVEALQDLSLHIMHFFNYYKKLDKRQLRGDALRLKELYNKLLAEE</sequence>
<gene>
    <name evidence="1" type="ORF">E3J38_05275</name>
</gene>
<reference evidence="1 2" key="1">
    <citation type="submission" date="2019-03" db="EMBL/GenBank/DDBJ databases">
        <title>Metabolic potential of uncultured bacteria and archaea associated with petroleum seepage in deep-sea sediments.</title>
        <authorList>
            <person name="Dong X."/>
            <person name="Hubert C."/>
        </authorList>
    </citation>
    <scope>NUCLEOTIDE SEQUENCE [LARGE SCALE GENOMIC DNA]</scope>
    <source>
        <strain evidence="1">E29_bin36</strain>
    </source>
</reference>
<dbReference type="AlphaFoldDB" id="A0A523XMU8"/>
<dbReference type="EMBL" id="SOIP01000316">
    <property type="protein sequence ID" value="TET80620.1"/>
    <property type="molecule type" value="Genomic_DNA"/>
</dbReference>
<evidence type="ECO:0000313" key="1">
    <source>
        <dbReference type="EMBL" id="TET80620.1"/>
    </source>
</evidence>
<comment type="caution">
    <text evidence="1">The sequence shown here is derived from an EMBL/GenBank/DDBJ whole genome shotgun (WGS) entry which is preliminary data.</text>
</comment>